<feature type="domain" description="Thioredoxin" evidence="3">
    <location>
        <begin position="31"/>
        <end position="194"/>
    </location>
</feature>
<comment type="similarity">
    <text evidence="1">Belongs to the SCO1/2 family.</text>
</comment>
<accession>A0A382F2I6</accession>
<dbReference type="AlphaFoldDB" id="A0A382F2I6"/>
<protein>
    <recommendedName>
        <fullName evidence="3">Thioredoxin domain-containing protein</fullName>
    </recommendedName>
</protein>
<dbReference type="InterPro" id="IPR013766">
    <property type="entry name" value="Thioredoxin_domain"/>
</dbReference>
<organism evidence="4">
    <name type="scientific">marine metagenome</name>
    <dbReference type="NCBI Taxonomy" id="408172"/>
    <lineage>
        <taxon>unclassified sequences</taxon>
        <taxon>metagenomes</taxon>
        <taxon>ecological metagenomes</taxon>
    </lineage>
</organism>
<dbReference type="InterPro" id="IPR003782">
    <property type="entry name" value="SCO1/SenC"/>
</dbReference>
<name>A0A382F2I6_9ZZZZ</name>
<dbReference type="CDD" id="cd02968">
    <property type="entry name" value="SCO"/>
    <property type="match status" value="1"/>
</dbReference>
<evidence type="ECO:0000313" key="4">
    <source>
        <dbReference type="EMBL" id="SVB56413.1"/>
    </source>
</evidence>
<gene>
    <name evidence="4" type="ORF">METZ01_LOCUS209267</name>
</gene>
<dbReference type="PROSITE" id="PS51352">
    <property type="entry name" value="THIOREDOXIN_2"/>
    <property type="match status" value="1"/>
</dbReference>
<dbReference type="PANTHER" id="PTHR12151:SF25">
    <property type="entry name" value="LINALOOL DEHYDRATASE_ISOMERASE DOMAIN-CONTAINING PROTEIN"/>
    <property type="match status" value="1"/>
</dbReference>
<dbReference type="Gene3D" id="3.40.30.10">
    <property type="entry name" value="Glutaredoxin"/>
    <property type="match status" value="1"/>
</dbReference>
<evidence type="ECO:0000256" key="1">
    <source>
        <dbReference type="ARBA" id="ARBA00010996"/>
    </source>
</evidence>
<dbReference type="Pfam" id="PF02630">
    <property type="entry name" value="SCO1-SenC"/>
    <property type="match status" value="1"/>
</dbReference>
<dbReference type="EMBL" id="UINC01047303">
    <property type="protein sequence ID" value="SVB56413.1"/>
    <property type="molecule type" value="Genomic_DNA"/>
</dbReference>
<dbReference type="FunFam" id="3.40.30.10:FF:000013">
    <property type="entry name" value="Blast:Protein SCO1 homolog, mitochondrial"/>
    <property type="match status" value="1"/>
</dbReference>
<reference evidence="4" key="1">
    <citation type="submission" date="2018-05" db="EMBL/GenBank/DDBJ databases">
        <authorList>
            <person name="Lanie J.A."/>
            <person name="Ng W.-L."/>
            <person name="Kazmierczak K.M."/>
            <person name="Andrzejewski T.M."/>
            <person name="Davidsen T.M."/>
            <person name="Wayne K.J."/>
            <person name="Tettelin H."/>
            <person name="Glass J.I."/>
            <person name="Rusch D."/>
            <person name="Podicherti R."/>
            <person name="Tsui H.-C.T."/>
            <person name="Winkler M.E."/>
        </authorList>
    </citation>
    <scope>NUCLEOTIDE SEQUENCE</scope>
</reference>
<dbReference type="SUPFAM" id="SSF52833">
    <property type="entry name" value="Thioredoxin-like"/>
    <property type="match status" value="1"/>
</dbReference>
<evidence type="ECO:0000256" key="2">
    <source>
        <dbReference type="ARBA" id="ARBA00023008"/>
    </source>
</evidence>
<evidence type="ECO:0000259" key="3">
    <source>
        <dbReference type="PROSITE" id="PS51352"/>
    </source>
</evidence>
<proteinExistence type="inferred from homology"/>
<dbReference type="PANTHER" id="PTHR12151">
    <property type="entry name" value="ELECTRON TRANSPORT PROTIN SCO1/SENC FAMILY MEMBER"/>
    <property type="match status" value="1"/>
</dbReference>
<dbReference type="InterPro" id="IPR036249">
    <property type="entry name" value="Thioredoxin-like_sf"/>
</dbReference>
<keyword evidence="2" id="KW-0186">Copper</keyword>
<sequence length="196" mass="22268">MLVALSLYVNKMTTEVPLSNEQLKDKGLYLIEPARNLGLFNLMDSNGNEFLPESFKGKWNILFFGFTFCPDICPITMSMLSRIEKGLDLEEQDKIRIFLVTVDPDRDSPNQLKVYLKNFSENFIGLTGGLDQIYNFATRVNAPFTPIKNSKDPYYTVDHTGSIILIDPEGNYAGFFRAPHNQDNIKKAILDIVSRS</sequence>